<comment type="similarity">
    <text evidence="1">Belongs to the ABC transporter superfamily.</text>
</comment>
<evidence type="ECO:0000256" key="3">
    <source>
        <dbReference type="ARBA" id="ARBA00022741"/>
    </source>
</evidence>
<keyword evidence="2" id="KW-0813">Transport</keyword>
<dbReference type="GO" id="GO:0016887">
    <property type="term" value="F:ATP hydrolysis activity"/>
    <property type="evidence" value="ECO:0007669"/>
    <property type="project" value="InterPro"/>
</dbReference>
<protein>
    <submittedName>
        <fullName evidence="7">ABC transporter ATP-binding protein</fullName>
    </submittedName>
    <submittedName>
        <fullName evidence="6">ATP-binding cassette domain-containing protein</fullName>
    </submittedName>
</protein>
<dbReference type="InterPro" id="IPR027417">
    <property type="entry name" value="P-loop_NTPase"/>
</dbReference>
<dbReference type="Gene3D" id="3.40.50.300">
    <property type="entry name" value="P-loop containing nucleotide triphosphate hydrolases"/>
    <property type="match status" value="1"/>
</dbReference>
<evidence type="ECO:0000256" key="2">
    <source>
        <dbReference type="ARBA" id="ARBA00022448"/>
    </source>
</evidence>
<dbReference type="PROSITE" id="PS50893">
    <property type="entry name" value="ABC_TRANSPORTER_2"/>
    <property type="match status" value="1"/>
</dbReference>
<evidence type="ECO:0000313" key="7">
    <source>
        <dbReference type="EMBL" id="VDR41542.1"/>
    </source>
</evidence>
<name>A0A3P8LHM5_9BACT</name>
<sequence length="246" mass="28680">MKKYKIEFKNVTLAYNSEVILSDINITFNSGYCYGIYGLSGVGKSTLIKSILEPKLVLRGQILINDQDIAKIDQKTYKTIKKDISFLFQEASLIETDDIIENIKKKINNNYKNWFFKLLRILTKEQKKELSNILEYLDIFNYINTPVKDLSGGQKQRVELAAVFFEKKNIILADEPTSNLDFINTQKILKYLHNYVHQNNALLLCNIHDVANSLEYMDYVLLLKDKRLVFLKQAKDISEKELQSQY</sequence>
<dbReference type="Pfam" id="PF00005">
    <property type="entry name" value="ABC_tran"/>
    <property type="match status" value="1"/>
</dbReference>
<evidence type="ECO:0000256" key="1">
    <source>
        <dbReference type="ARBA" id="ARBA00005417"/>
    </source>
</evidence>
<dbReference type="InterPro" id="IPR003593">
    <property type="entry name" value="AAA+_ATPase"/>
</dbReference>
<dbReference type="GO" id="GO:0005524">
    <property type="term" value="F:ATP binding"/>
    <property type="evidence" value="ECO:0007669"/>
    <property type="project" value="UniProtKB-KW"/>
</dbReference>
<dbReference type="InterPro" id="IPR017871">
    <property type="entry name" value="ABC_transporter-like_CS"/>
</dbReference>
<dbReference type="SMART" id="SM00382">
    <property type="entry name" value="AAA"/>
    <property type="match status" value="1"/>
</dbReference>
<dbReference type="PANTHER" id="PTHR42734">
    <property type="entry name" value="METAL TRANSPORT SYSTEM ATP-BINDING PROTEIN TM_0124-RELATED"/>
    <property type="match status" value="1"/>
</dbReference>
<dbReference type="EMBL" id="CP101806">
    <property type="protein sequence ID" value="UUD35719.1"/>
    <property type="molecule type" value="Genomic_DNA"/>
</dbReference>
<keyword evidence="9" id="KW-1185">Reference proteome</keyword>
<reference evidence="7 8" key="1">
    <citation type="submission" date="2018-12" db="EMBL/GenBank/DDBJ databases">
        <authorList>
            <consortium name="Pathogen Informatics"/>
        </authorList>
    </citation>
    <scope>NUCLEOTIDE SEQUENCE [LARGE SCALE GENOMIC DNA]</scope>
    <source>
        <strain evidence="7 8">NCTC10126</strain>
    </source>
</reference>
<keyword evidence="3" id="KW-0547">Nucleotide-binding</keyword>
<dbReference type="InterPro" id="IPR003439">
    <property type="entry name" value="ABC_transporter-like_ATP-bd"/>
</dbReference>
<dbReference type="OrthoDB" id="389713at2"/>
<evidence type="ECO:0000313" key="8">
    <source>
        <dbReference type="Proteomes" id="UP000280036"/>
    </source>
</evidence>
<gene>
    <name evidence="7" type="primary">yusV</name>
    <name evidence="7" type="ORF">NCTC10126_00018</name>
    <name evidence="6" type="ORF">NPA07_02485</name>
</gene>
<dbReference type="EMBL" id="UZVY01000001">
    <property type="protein sequence ID" value="VDR41542.1"/>
    <property type="molecule type" value="Genomic_DNA"/>
</dbReference>
<dbReference type="PROSITE" id="PS00211">
    <property type="entry name" value="ABC_TRANSPORTER_1"/>
    <property type="match status" value="1"/>
</dbReference>
<proteinExistence type="inferred from homology"/>
<dbReference type="Proteomes" id="UP001058569">
    <property type="component" value="Chromosome"/>
</dbReference>
<organism evidence="7 8">
    <name type="scientific">Mycoplasmopsis caviae</name>
    <dbReference type="NCBI Taxonomy" id="55603"/>
    <lineage>
        <taxon>Bacteria</taxon>
        <taxon>Bacillati</taxon>
        <taxon>Mycoplasmatota</taxon>
        <taxon>Mycoplasmoidales</taxon>
        <taxon>Metamycoplasmataceae</taxon>
        <taxon>Mycoplasmopsis</taxon>
    </lineage>
</organism>
<evidence type="ECO:0000256" key="4">
    <source>
        <dbReference type="ARBA" id="ARBA00022840"/>
    </source>
</evidence>
<evidence type="ECO:0000313" key="6">
    <source>
        <dbReference type="EMBL" id="UUD35719.1"/>
    </source>
</evidence>
<dbReference type="RefSeq" id="WP_126117837.1">
    <property type="nucleotide sequence ID" value="NZ_CP101806.1"/>
</dbReference>
<dbReference type="InterPro" id="IPR050153">
    <property type="entry name" value="Metal_Ion_Import_ABC"/>
</dbReference>
<accession>A0A3P8LHM5</accession>
<feature type="domain" description="ABC transporter" evidence="5">
    <location>
        <begin position="6"/>
        <end position="246"/>
    </location>
</feature>
<evidence type="ECO:0000313" key="9">
    <source>
        <dbReference type="Proteomes" id="UP001058569"/>
    </source>
</evidence>
<dbReference type="SUPFAM" id="SSF52540">
    <property type="entry name" value="P-loop containing nucleoside triphosphate hydrolases"/>
    <property type="match status" value="1"/>
</dbReference>
<dbReference type="AlphaFoldDB" id="A0A3P8LHM5"/>
<evidence type="ECO:0000259" key="5">
    <source>
        <dbReference type="PROSITE" id="PS50893"/>
    </source>
</evidence>
<reference evidence="6" key="2">
    <citation type="submission" date="2022-07" db="EMBL/GenBank/DDBJ databases">
        <title>Complete genome of Mycoplasma caviae type strain G122.</title>
        <authorList>
            <person name="Spergser J."/>
        </authorList>
    </citation>
    <scope>NUCLEOTIDE SEQUENCE</scope>
    <source>
        <strain evidence="6">G122</strain>
    </source>
</reference>
<dbReference type="PANTHER" id="PTHR42734:SF6">
    <property type="entry name" value="MOLYBDATE IMPORT ATP-BINDING PROTEIN MOLC"/>
    <property type="match status" value="1"/>
</dbReference>
<dbReference type="Proteomes" id="UP000280036">
    <property type="component" value="Unassembled WGS sequence"/>
</dbReference>
<keyword evidence="4 7" id="KW-0067">ATP-binding</keyword>